<dbReference type="HAMAP" id="MF_01974">
    <property type="entry name" value="MetAP_1"/>
    <property type="match status" value="1"/>
</dbReference>
<dbReference type="PROSITE" id="PS00680">
    <property type="entry name" value="MAP_1"/>
    <property type="match status" value="1"/>
</dbReference>
<dbReference type="PANTHER" id="PTHR43330">
    <property type="entry name" value="METHIONINE AMINOPEPTIDASE"/>
    <property type="match status" value="1"/>
</dbReference>
<evidence type="ECO:0000256" key="1">
    <source>
        <dbReference type="ARBA" id="ARBA00022438"/>
    </source>
</evidence>
<feature type="binding site" evidence="5">
    <location>
        <position position="176"/>
    </location>
    <ligand>
        <name>a divalent metal cation</name>
        <dbReference type="ChEBI" id="CHEBI:60240"/>
        <label>1</label>
    </ligand>
</feature>
<feature type="binding site" evidence="5">
    <location>
        <position position="315"/>
    </location>
    <ligand>
        <name>a divalent metal cation</name>
        <dbReference type="ChEBI" id="CHEBI:60240"/>
        <label>2</label>
        <note>catalytic</note>
    </ligand>
</feature>
<keyword evidence="4 5" id="KW-0378">Hydrolase</keyword>
<keyword evidence="2 5" id="KW-0645">Protease</keyword>
<dbReference type="PRINTS" id="PR00599">
    <property type="entry name" value="MAPEPTIDASE"/>
</dbReference>
<dbReference type="EMBL" id="OC915272">
    <property type="protein sequence ID" value="CAD7639591.1"/>
    <property type="molecule type" value="Genomic_DNA"/>
</dbReference>
<organism evidence="8">
    <name type="scientific">Oppiella nova</name>
    <dbReference type="NCBI Taxonomy" id="334625"/>
    <lineage>
        <taxon>Eukaryota</taxon>
        <taxon>Metazoa</taxon>
        <taxon>Ecdysozoa</taxon>
        <taxon>Arthropoda</taxon>
        <taxon>Chelicerata</taxon>
        <taxon>Arachnida</taxon>
        <taxon>Acari</taxon>
        <taxon>Acariformes</taxon>
        <taxon>Sarcoptiformes</taxon>
        <taxon>Oribatida</taxon>
        <taxon>Brachypylina</taxon>
        <taxon>Oppioidea</taxon>
        <taxon>Oppiidae</taxon>
        <taxon>Oppiella</taxon>
    </lineage>
</organism>
<comment type="catalytic activity">
    <reaction evidence="5 6">
        <text>Release of N-terminal amino acids, preferentially methionine, from peptides and arylamides.</text>
        <dbReference type="EC" id="3.4.11.18"/>
    </reaction>
</comment>
<feature type="binding site" evidence="5">
    <location>
        <position position="187"/>
    </location>
    <ligand>
        <name>a divalent metal cation</name>
        <dbReference type="ChEBI" id="CHEBI:60240"/>
        <label>2</label>
        <note>catalytic</note>
    </ligand>
</feature>
<evidence type="ECO:0000256" key="2">
    <source>
        <dbReference type="ARBA" id="ARBA00022670"/>
    </source>
</evidence>
<dbReference type="GO" id="GO:0004239">
    <property type="term" value="F:initiator methionyl aminopeptidase activity"/>
    <property type="evidence" value="ECO:0007669"/>
    <property type="project" value="UniProtKB-UniRule"/>
</dbReference>
<dbReference type="InterPro" id="IPR001714">
    <property type="entry name" value="Pept_M24_MAP"/>
</dbReference>
<dbReference type="Pfam" id="PF00557">
    <property type="entry name" value="Peptidase_M24"/>
    <property type="match status" value="1"/>
</dbReference>
<dbReference type="GO" id="GO:0006508">
    <property type="term" value="P:proteolysis"/>
    <property type="evidence" value="ECO:0007669"/>
    <property type="project" value="UniProtKB-KW"/>
</dbReference>
<keyword evidence="1 5" id="KW-0031">Aminopeptidase</keyword>
<evidence type="ECO:0000259" key="7">
    <source>
        <dbReference type="Pfam" id="PF00557"/>
    </source>
</evidence>
<feature type="binding site" evidence="5">
    <location>
        <position position="283"/>
    </location>
    <ligand>
        <name>a divalent metal cation</name>
        <dbReference type="ChEBI" id="CHEBI:60240"/>
        <label>2</label>
        <note>catalytic</note>
    </ligand>
</feature>
<evidence type="ECO:0000256" key="3">
    <source>
        <dbReference type="ARBA" id="ARBA00022723"/>
    </source>
</evidence>
<reference evidence="8" key="1">
    <citation type="submission" date="2020-11" db="EMBL/GenBank/DDBJ databases">
        <authorList>
            <person name="Tran Van P."/>
        </authorList>
    </citation>
    <scope>NUCLEOTIDE SEQUENCE</scope>
</reference>
<dbReference type="CDD" id="cd01086">
    <property type="entry name" value="MetAP1"/>
    <property type="match status" value="1"/>
</dbReference>
<proteinExistence type="inferred from homology"/>
<dbReference type="Gene3D" id="3.90.230.10">
    <property type="entry name" value="Creatinase/methionine aminopeptidase superfamily"/>
    <property type="match status" value="1"/>
</dbReference>
<dbReference type="PANTHER" id="PTHR43330:SF8">
    <property type="entry name" value="METHIONINE AMINOPEPTIDASE 1D, MITOCHONDRIAL"/>
    <property type="match status" value="1"/>
</dbReference>
<comment type="similarity">
    <text evidence="5">Belongs to the peptidase M24A family. Methionine aminopeptidase type 1 subfamily.</text>
</comment>
<dbReference type="AlphaFoldDB" id="A0A7R9QBN4"/>
<feature type="binding site" evidence="5">
    <location>
        <position position="187"/>
    </location>
    <ligand>
        <name>a divalent metal cation</name>
        <dbReference type="ChEBI" id="CHEBI:60240"/>
        <label>1</label>
    </ligand>
</feature>
<feature type="binding site" evidence="5">
    <location>
        <position position="251"/>
    </location>
    <ligand>
        <name>a divalent metal cation</name>
        <dbReference type="ChEBI" id="CHEBI:60240"/>
        <label>2</label>
        <note>catalytic</note>
    </ligand>
</feature>
<feature type="binding site" evidence="5">
    <location>
        <position position="258"/>
    </location>
    <ligand>
        <name>substrate</name>
    </ligand>
</feature>
<dbReference type="GO" id="GO:0046872">
    <property type="term" value="F:metal ion binding"/>
    <property type="evidence" value="ECO:0007669"/>
    <property type="project" value="UniProtKB-UniRule"/>
</dbReference>
<keyword evidence="9" id="KW-1185">Reference proteome</keyword>
<comment type="cofactor">
    <cofactor evidence="5">
        <name>Co(2+)</name>
        <dbReference type="ChEBI" id="CHEBI:48828"/>
    </cofactor>
    <cofactor evidence="5">
        <name>Zn(2+)</name>
        <dbReference type="ChEBI" id="CHEBI:29105"/>
    </cofactor>
    <cofactor evidence="5">
        <name>Mn(2+)</name>
        <dbReference type="ChEBI" id="CHEBI:29035"/>
    </cofactor>
    <cofactor evidence="5">
        <name>Fe(2+)</name>
        <dbReference type="ChEBI" id="CHEBI:29033"/>
    </cofactor>
    <text evidence="5">Binds 2 divalent metal cations per subunit. Has a high-affinity and a low affinity metal-binding site. The true nature of the physiological cofactor is under debate. The enzyme is active with cobalt, zinc, manganese or divalent iron ions. Most likely, methionine aminopeptidases function as mononuclear Fe(2+)-metalloproteases under physiological conditions, and the catalytically relevant metal-binding site has been assigned to the histidine-containing high-affinity site.</text>
</comment>
<dbReference type="GO" id="GO:0070006">
    <property type="term" value="F:metalloaminopeptidase activity"/>
    <property type="evidence" value="ECO:0007669"/>
    <property type="project" value="UniProtKB-UniRule"/>
</dbReference>
<dbReference type="Proteomes" id="UP000728032">
    <property type="component" value="Unassembled WGS sequence"/>
</dbReference>
<evidence type="ECO:0000256" key="4">
    <source>
        <dbReference type="ARBA" id="ARBA00022801"/>
    </source>
</evidence>
<name>A0A7R9QBN4_9ACAR</name>
<keyword evidence="3 5" id="KW-0479">Metal-binding</keyword>
<dbReference type="SUPFAM" id="SSF55920">
    <property type="entry name" value="Creatinase/aminopeptidase"/>
    <property type="match status" value="1"/>
</dbReference>
<dbReference type="InterPro" id="IPR000994">
    <property type="entry name" value="Pept_M24"/>
</dbReference>
<evidence type="ECO:0000256" key="6">
    <source>
        <dbReference type="RuleBase" id="RU003653"/>
    </source>
</evidence>
<dbReference type="OrthoDB" id="3209743at2759"/>
<comment type="function">
    <text evidence="6">Cotranslationally removes the N-terminal methionine from nascent proteins. The N-terminal methionine is often cleaved when the second residue in the primary sequence is small and uncharged (Met-Ala-, Cys, Gly, Pro, Ser, Thr, or Val).</text>
</comment>
<sequence>MICCLRRGLQSSKRHLISIDRCLKSATNRTPNVSRSLSTIDTNSSDTTYEIIEPYKWLNRKRIIHEDILKPDYADTGVVSQRYDRIKTRDQLVAIAKSCKIAKTILTEVGNRLAVGVTGEDIDDMVFDLCQTYRCYPSPLNYRGFPKCVTTSVNNVAVHGIPDTRALVAGDIITVDVSIYFEGFHGDCAHTYIIGECSDERTQHLLNVSQLCLLEAIHVCRDGQKLSEIGATIERTAKEYGFNVIREFCGHGIGSNLHEPPQVLHYRHDSDETIKENMCITIEPVITEGSADVVIDGSDGWTVSTEDNSRTAQFEHTLCITKDGAIILTEID</sequence>
<evidence type="ECO:0000256" key="5">
    <source>
        <dbReference type="HAMAP-Rule" id="MF_03174"/>
    </source>
</evidence>
<protein>
    <recommendedName>
        <fullName evidence="6">Methionine aminopeptidase</fullName>
        <ecNumber evidence="6">3.4.11.18</ecNumber>
    </recommendedName>
</protein>
<gene>
    <name evidence="8" type="ORF">ONB1V03_LOCUS2072</name>
</gene>
<feature type="binding site" evidence="5">
    <location>
        <position position="315"/>
    </location>
    <ligand>
        <name>a divalent metal cation</name>
        <dbReference type="ChEBI" id="CHEBI:60240"/>
        <label>1</label>
    </ligand>
</feature>
<feature type="domain" description="Peptidase M24" evidence="7">
    <location>
        <begin position="95"/>
        <end position="322"/>
    </location>
</feature>
<accession>A0A7R9QBN4</accession>
<dbReference type="EMBL" id="CAJPVJ010000447">
    <property type="protein sequence ID" value="CAG2162479.1"/>
    <property type="molecule type" value="Genomic_DNA"/>
</dbReference>
<dbReference type="InterPro" id="IPR002467">
    <property type="entry name" value="Pept_M24A_MAP1"/>
</dbReference>
<evidence type="ECO:0000313" key="8">
    <source>
        <dbReference type="EMBL" id="CAD7639591.1"/>
    </source>
</evidence>
<dbReference type="InterPro" id="IPR036005">
    <property type="entry name" value="Creatinase/aminopeptidase-like"/>
</dbReference>
<dbReference type="NCBIfam" id="TIGR00500">
    <property type="entry name" value="met_pdase_I"/>
    <property type="match status" value="1"/>
</dbReference>
<dbReference type="EC" id="3.4.11.18" evidence="6"/>
<evidence type="ECO:0000313" key="9">
    <source>
        <dbReference type="Proteomes" id="UP000728032"/>
    </source>
</evidence>
<feature type="binding site" evidence="5">
    <location>
        <position position="159"/>
    </location>
    <ligand>
        <name>substrate</name>
    </ligand>
</feature>